<feature type="domain" description="HTH lysR-type" evidence="5">
    <location>
        <begin position="9"/>
        <end position="66"/>
    </location>
</feature>
<sequence>MTEPRTPLPPFAALRAFHAAAVHGRFRDAAAALGITESAISHQVRRLEDFLRTALFDRSGNGVRLTAAGRQYLEQIDPAIRQIQAATEAMLRPAGRGVVRLTMPPSLAATWLIPKLGAFERAHPDVDLQLVTTTRVVDLRRDQVDLAIRHGKGTWPGLDAAFLLEEAATPVCAPGYLTFGVGDCPQEALYRARLIVNARFPDEWEEWARARGLEPPSLAGAVTMDAQEQALQVAEGGHGLAIGRRPMVDDRLARGVLIAPFGDADPTGAAYYLCRATDTPLTAAARRLERWLIELAAAT</sequence>
<dbReference type="GO" id="GO:0006351">
    <property type="term" value="P:DNA-templated transcription"/>
    <property type="evidence" value="ECO:0007669"/>
    <property type="project" value="TreeGrafter"/>
</dbReference>
<dbReference type="PRINTS" id="PR00039">
    <property type="entry name" value="HTHLYSR"/>
</dbReference>
<comment type="caution">
    <text evidence="6">The sequence shown here is derived from an EMBL/GenBank/DDBJ whole genome shotgun (WGS) entry which is preliminary data.</text>
</comment>
<dbReference type="CDD" id="cd08432">
    <property type="entry name" value="PBP2_GcdR_TrpI_HvrB_AmpR_like"/>
    <property type="match status" value="1"/>
</dbReference>
<evidence type="ECO:0000259" key="5">
    <source>
        <dbReference type="PROSITE" id="PS50931"/>
    </source>
</evidence>
<reference evidence="6" key="1">
    <citation type="journal article" date="2014" name="Int. J. Syst. Evol. Microbiol.">
        <title>Complete genome sequence of Corynebacterium casei LMG S-19264T (=DSM 44701T), isolated from a smear-ripened cheese.</title>
        <authorList>
            <consortium name="US DOE Joint Genome Institute (JGI-PGF)"/>
            <person name="Walter F."/>
            <person name="Albersmeier A."/>
            <person name="Kalinowski J."/>
            <person name="Ruckert C."/>
        </authorList>
    </citation>
    <scope>NUCLEOTIDE SEQUENCE</scope>
    <source>
        <strain evidence="6">KCTC 42651</strain>
    </source>
</reference>
<keyword evidence="4" id="KW-0804">Transcription</keyword>
<organism evidence="6 7">
    <name type="scientific">Thalassobaculum fulvum</name>
    <dbReference type="NCBI Taxonomy" id="1633335"/>
    <lineage>
        <taxon>Bacteria</taxon>
        <taxon>Pseudomonadati</taxon>
        <taxon>Pseudomonadota</taxon>
        <taxon>Alphaproteobacteria</taxon>
        <taxon>Rhodospirillales</taxon>
        <taxon>Thalassobaculaceae</taxon>
        <taxon>Thalassobaculum</taxon>
    </lineage>
</organism>
<dbReference type="GO" id="GO:0043565">
    <property type="term" value="F:sequence-specific DNA binding"/>
    <property type="evidence" value="ECO:0007669"/>
    <property type="project" value="TreeGrafter"/>
</dbReference>
<dbReference type="Proteomes" id="UP000630353">
    <property type="component" value="Unassembled WGS sequence"/>
</dbReference>
<dbReference type="PANTHER" id="PTHR30537">
    <property type="entry name" value="HTH-TYPE TRANSCRIPTIONAL REGULATOR"/>
    <property type="match status" value="1"/>
</dbReference>
<dbReference type="InterPro" id="IPR036388">
    <property type="entry name" value="WH-like_DNA-bd_sf"/>
</dbReference>
<keyword evidence="3" id="KW-0238">DNA-binding</keyword>
<accession>A0A919CRX4</accession>
<dbReference type="FunFam" id="1.10.10.10:FF:000001">
    <property type="entry name" value="LysR family transcriptional regulator"/>
    <property type="match status" value="1"/>
</dbReference>
<evidence type="ECO:0000256" key="2">
    <source>
        <dbReference type="ARBA" id="ARBA00023015"/>
    </source>
</evidence>
<reference evidence="6" key="2">
    <citation type="submission" date="2020-09" db="EMBL/GenBank/DDBJ databases">
        <authorList>
            <person name="Sun Q."/>
            <person name="Kim S."/>
        </authorList>
    </citation>
    <scope>NUCLEOTIDE SEQUENCE</scope>
    <source>
        <strain evidence="6">KCTC 42651</strain>
    </source>
</reference>
<evidence type="ECO:0000256" key="4">
    <source>
        <dbReference type="ARBA" id="ARBA00023163"/>
    </source>
</evidence>
<name>A0A919CRX4_9PROT</name>
<dbReference type="InterPro" id="IPR000847">
    <property type="entry name" value="LysR_HTH_N"/>
</dbReference>
<dbReference type="RefSeq" id="WP_189994679.1">
    <property type="nucleotide sequence ID" value="NZ_BMZS01000013.1"/>
</dbReference>
<dbReference type="Gene3D" id="1.10.10.10">
    <property type="entry name" value="Winged helix-like DNA-binding domain superfamily/Winged helix DNA-binding domain"/>
    <property type="match status" value="1"/>
</dbReference>
<protein>
    <submittedName>
        <fullName evidence="6">Transcriptional regulator</fullName>
    </submittedName>
</protein>
<dbReference type="AlphaFoldDB" id="A0A919CRX4"/>
<dbReference type="SUPFAM" id="SSF53850">
    <property type="entry name" value="Periplasmic binding protein-like II"/>
    <property type="match status" value="1"/>
</dbReference>
<dbReference type="InterPro" id="IPR058163">
    <property type="entry name" value="LysR-type_TF_proteobact-type"/>
</dbReference>
<dbReference type="Gene3D" id="3.40.190.10">
    <property type="entry name" value="Periplasmic binding protein-like II"/>
    <property type="match status" value="2"/>
</dbReference>
<dbReference type="SUPFAM" id="SSF46785">
    <property type="entry name" value="Winged helix' DNA-binding domain"/>
    <property type="match status" value="1"/>
</dbReference>
<keyword evidence="7" id="KW-1185">Reference proteome</keyword>
<dbReference type="PROSITE" id="PS50931">
    <property type="entry name" value="HTH_LYSR"/>
    <property type="match status" value="1"/>
</dbReference>
<evidence type="ECO:0000256" key="1">
    <source>
        <dbReference type="ARBA" id="ARBA00009437"/>
    </source>
</evidence>
<dbReference type="PANTHER" id="PTHR30537:SF74">
    <property type="entry name" value="HTH-TYPE TRANSCRIPTIONAL REGULATOR TRPI"/>
    <property type="match status" value="1"/>
</dbReference>
<dbReference type="InterPro" id="IPR005119">
    <property type="entry name" value="LysR_subst-bd"/>
</dbReference>
<dbReference type="GO" id="GO:0003700">
    <property type="term" value="F:DNA-binding transcription factor activity"/>
    <property type="evidence" value="ECO:0007669"/>
    <property type="project" value="InterPro"/>
</dbReference>
<dbReference type="EMBL" id="BMZS01000013">
    <property type="protein sequence ID" value="GHD61559.1"/>
    <property type="molecule type" value="Genomic_DNA"/>
</dbReference>
<dbReference type="InterPro" id="IPR036390">
    <property type="entry name" value="WH_DNA-bd_sf"/>
</dbReference>
<proteinExistence type="inferred from homology"/>
<comment type="similarity">
    <text evidence="1">Belongs to the LysR transcriptional regulatory family.</text>
</comment>
<dbReference type="Pfam" id="PF00126">
    <property type="entry name" value="HTH_1"/>
    <property type="match status" value="1"/>
</dbReference>
<evidence type="ECO:0000313" key="6">
    <source>
        <dbReference type="EMBL" id="GHD61559.1"/>
    </source>
</evidence>
<evidence type="ECO:0000256" key="3">
    <source>
        <dbReference type="ARBA" id="ARBA00023125"/>
    </source>
</evidence>
<evidence type="ECO:0000313" key="7">
    <source>
        <dbReference type="Proteomes" id="UP000630353"/>
    </source>
</evidence>
<gene>
    <name evidence="6" type="ORF">GCM10017083_49060</name>
</gene>
<keyword evidence="2" id="KW-0805">Transcription regulation</keyword>
<dbReference type="Pfam" id="PF03466">
    <property type="entry name" value="LysR_substrate"/>
    <property type="match status" value="1"/>
</dbReference>